<dbReference type="RefSeq" id="WP_042729482.1">
    <property type="nucleotide sequence ID" value="NZ_JXNZ01000061.1"/>
</dbReference>
<sequence>MLIFNCTEAACNFFSRVYKGKKITPVEKPPSPVIEDDEVDGFAEQWLVHAITVQRKHVLFVIHVQTRYCMIFADAKKADVEGFIHRFSERWINGLMRHAGQYDLLHWVDDEPMMARFQESCHESVFYKRGHRGAQKHINEISWVFEDCAAEWGTLPSDEFSAGRFDGDMNNTPRGSKGHKDYYFPDEEMIVHWLRRYGGLDEPSVQKARERRMEVKREMRAFERQLVQDGL</sequence>
<gene>
    <name evidence="2" type="ORF">RL74_09065</name>
</gene>
<dbReference type="Proteomes" id="UP000032101">
    <property type="component" value="Unassembled WGS sequence"/>
</dbReference>
<dbReference type="OrthoDB" id="6947307at2"/>
<comment type="caution">
    <text evidence="2">The sequence shown here is derived from an EMBL/GenBank/DDBJ whole genome shotgun (WGS) entry which is preliminary data.</text>
</comment>
<name>A0A0D0NKR1_PSEFL</name>
<protein>
    <recommendedName>
        <fullName evidence="1">DUF6933 domain-containing protein</fullName>
    </recommendedName>
</protein>
<dbReference type="Pfam" id="PF22016">
    <property type="entry name" value="DUF6933"/>
    <property type="match status" value="1"/>
</dbReference>
<accession>A0A0D0NKR1</accession>
<reference evidence="2 3" key="1">
    <citation type="submission" date="2015-01" db="EMBL/GenBank/DDBJ databases">
        <title>Draft Genome Sequence of the Biocontrol and Plant Growth-Promoting Rhizobacteria (PGPR) Pseudomonas fluorescens UM270.</title>
        <authorList>
            <person name="Hernandez-Salmeron J.E."/>
            <person name="Santoyo G."/>
            <person name="Moreno-Hagelsieb G."/>
            <person name="Hernandez-Leon R."/>
        </authorList>
    </citation>
    <scope>NUCLEOTIDE SEQUENCE [LARGE SCALE GENOMIC DNA]</scope>
    <source>
        <strain evidence="2 3">UM270</strain>
    </source>
</reference>
<proteinExistence type="predicted"/>
<dbReference type="PATRIC" id="fig|294.124.peg.1869"/>
<evidence type="ECO:0000259" key="1">
    <source>
        <dbReference type="Pfam" id="PF22016"/>
    </source>
</evidence>
<dbReference type="AlphaFoldDB" id="A0A0D0NKR1"/>
<evidence type="ECO:0000313" key="3">
    <source>
        <dbReference type="Proteomes" id="UP000032101"/>
    </source>
</evidence>
<organism evidence="2 3">
    <name type="scientific">Pseudomonas fluorescens</name>
    <dbReference type="NCBI Taxonomy" id="294"/>
    <lineage>
        <taxon>Bacteria</taxon>
        <taxon>Pseudomonadati</taxon>
        <taxon>Pseudomonadota</taxon>
        <taxon>Gammaproteobacteria</taxon>
        <taxon>Pseudomonadales</taxon>
        <taxon>Pseudomonadaceae</taxon>
        <taxon>Pseudomonas</taxon>
    </lineage>
</organism>
<dbReference type="EMBL" id="JXNZ01000061">
    <property type="protein sequence ID" value="KIQ59711.1"/>
    <property type="molecule type" value="Genomic_DNA"/>
</dbReference>
<evidence type="ECO:0000313" key="2">
    <source>
        <dbReference type="EMBL" id="KIQ59711.1"/>
    </source>
</evidence>
<feature type="domain" description="DUF6933" evidence="1">
    <location>
        <begin position="22"/>
        <end position="188"/>
    </location>
</feature>
<dbReference type="InterPro" id="IPR053864">
    <property type="entry name" value="DUF6933"/>
</dbReference>